<keyword evidence="4" id="KW-1185">Reference proteome</keyword>
<evidence type="ECO:0008006" key="5">
    <source>
        <dbReference type="Google" id="ProtNLM"/>
    </source>
</evidence>
<dbReference type="AlphaFoldDB" id="A0AAN8TKX3"/>
<organism evidence="3 4">
    <name type="scientific">Solanum bulbocastanum</name>
    <name type="common">Wild potato</name>
    <dbReference type="NCBI Taxonomy" id="147425"/>
    <lineage>
        <taxon>Eukaryota</taxon>
        <taxon>Viridiplantae</taxon>
        <taxon>Streptophyta</taxon>
        <taxon>Embryophyta</taxon>
        <taxon>Tracheophyta</taxon>
        <taxon>Spermatophyta</taxon>
        <taxon>Magnoliopsida</taxon>
        <taxon>eudicotyledons</taxon>
        <taxon>Gunneridae</taxon>
        <taxon>Pentapetalae</taxon>
        <taxon>asterids</taxon>
        <taxon>lamiids</taxon>
        <taxon>Solanales</taxon>
        <taxon>Solanaceae</taxon>
        <taxon>Solanoideae</taxon>
        <taxon>Solaneae</taxon>
        <taxon>Solanum</taxon>
    </lineage>
</organism>
<proteinExistence type="predicted"/>
<gene>
    <name evidence="3" type="ORF">RDI58_013399</name>
</gene>
<feature type="domain" description="DUF4216" evidence="1">
    <location>
        <begin position="224"/>
        <end position="265"/>
    </location>
</feature>
<sequence length="459" mass="52791">MGHRRYLPLSHKWRNETKSFDGTQEKRPSPKMRSEGYIAIECMTLCSRYLHRIDTKFNKLERNYDGGLKKCNGGLSIFCQSGKTIGAKTPYELEADELEQAHIYILKNCDEVLPYLEEFAQTHENGRHLSDAEWKKQFIEWFKDRVAQLYKGDDSRMMEDLLSLSRGPTKYSTHSDGYVINGYRFHVEDYDKKLRTQNCGVVVLGENDKDSENLDYYGVLTDVIELQFVMDKRVFLFRCNWFDVFDEIKGVKKDEFKMKPIKTESEDSSTMKSTMRYTFVAPGAIRKGRGRGQGLKSLGEKGSMQTKKLFSQSNDLVNHYIQEIETNKIRGQGPKISTMSASLGMETMHKKALTLEKENTKINIPSPACTNQVKQYTQEVKTSPGVIRKGLEKRFETAMSSQSIRSNSTMSSSQEMRTMDKNPLICEEDIQINISLPPSIDQVMKHTETTETTEKGIEF</sequence>
<reference evidence="3 4" key="1">
    <citation type="submission" date="2024-02" db="EMBL/GenBank/DDBJ databases">
        <title>de novo genome assembly of Solanum bulbocastanum strain 11H21.</title>
        <authorList>
            <person name="Hosaka A.J."/>
        </authorList>
    </citation>
    <scope>NUCLEOTIDE SEQUENCE [LARGE SCALE GENOMIC DNA]</scope>
    <source>
        <tissue evidence="3">Young leaves</tissue>
    </source>
</reference>
<evidence type="ECO:0000259" key="2">
    <source>
        <dbReference type="Pfam" id="PF13960"/>
    </source>
</evidence>
<dbReference type="EMBL" id="JBANQN010000005">
    <property type="protein sequence ID" value="KAK6789599.1"/>
    <property type="molecule type" value="Genomic_DNA"/>
</dbReference>
<dbReference type="PANTHER" id="PTHR48258">
    <property type="entry name" value="DUF4218 DOMAIN-CONTAINING PROTEIN-RELATED"/>
    <property type="match status" value="1"/>
</dbReference>
<evidence type="ECO:0000313" key="4">
    <source>
        <dbReference type="Proteomes" id="UP001371456"/>
    </source>
</evidence>
<evidence type="ECO:0000313" key="3">
    <source>
        <dbReference type="EMBL" id="KAK6789599.1"/>
    </source>
</evidence>
<dbReference type="Proteomes" id="UP001371456">
    <property type="component" value="Unassembled WGS sequence"/>
</dbReference>
<name>A0AAN8TKX3_SOLBU</name>
<dbReference type="PANTHER" id="PTHR48258:SF11">
    <property type="entry name" value="TDCA1-ORF2 PROTEIN"/>
    <property type="match status" value="1"/>
</dbReference>
<feature type="domain" description="DUF4218" evidence="2">
    <location>
        <begin position="34"/>
        <end position="63"/>
    </location>
</feature>
<dbReference type="InterPro" id="IPR025312">
    <property type="entry name" value="DUF4216"/>
</dbReference>
<dbReference type="Pfam" id="PF13960">
    <property type="entry name" value="DUF4218"/>
    <property type="match status" value="1"/>
</dbReference>
<comment type="caution">
    <text evidence="3">The sequence shown here is derived from an EMBL/GenBank/DDBJ whole genome shotgun (WGS) entry which is preliminary data.</text>
</comment>
<accession>A0AAN8TKX3</accession>
<protein>
    <recommendedName>
        <fullName evidence="5">DUF4216 domain-containing protein</fullName>
    </recommendedName>
</protein>
<dbReference type="Pfam" id="PF13952">
    <property type="entry name" value="DUF4216"/>
    <property type="match status" value="1"/>
</dbReference>
<dbReference type="InterPro" id="IPR025452">
    <property type="entry name" value="DUF4218"/>
</dbReference>
<evidence type="ECO:0000259" key="1">
    <source>
        <dbReference type="Pfam" id="PF13952"/>
    </source>
</evidence>